<dbReference type="InterPro" id="IPR007545">
    <property type="entry name" value="LOR/SDH_bifunc_enz_cons_dom"/>
</dbReference>
<dbReference type="Pfam" id="PF03435">
    <property type="entry name" value="Sacchrp_dh_NADP"/>
    <property type="match status" value="1"/>
</dbReference>
<dbReference type="InterPro" id="IPR032095">
    <property type="entry name" value="Sacchrp_dh-like_C"/>
</dbReference>
<dbReference type="PANTHER" id="PTHR11133">
    <property type="entry name" value="SACCHAROPINE DEHYDROGENASE"/>
    <property type="match status" value="1"/>
</dbReference>
<accession>A0A9N8H2S9</accession>
<evidence type="ECO:0000259" key="4">
    <source>
        <dbReference type="SMART" id="SM01003"/>
    </source>
</evidence>
<dbReference type="CDD" id="cd12189">
    <property type="entry name" value="LKR_SDH_like"/>
    <property type="match status" value="1"/>
</dbReference>
<evidence type="ECO:0000256" key="1">
    <source>
        <dbReference type="ARBA" id="ARBA00022857"/>
    </source>
</evidence>
<sequence length="1097" mass="119797">MVIWSTLRRMGRPSPVTRSAQSLLSRGGRTKFLSASPNFVSPTSDFFAEPPVPPPAITTREVGITIGILRETYDDWERRTPLTPHHVQELLGASNGGLSKVLVQPSSQRCFSNLDYQQAGAVLSDDLAGADIILGVKRPKDPETMLNDKTYVFFSHVIKGQESNMGLLQRALEKRVQLVDYECIVEETKGGRANRLVAFGKYAGLAGMIDSFYPLGRRLVTDLGIHTPFLKIPLASMQPDLEQAKQTIRSVGEQIAYEGLPSELKDPLVFCVTGLGGRVFGGAMEVLDLLPQERIRAEDLPELYNQSNPDKHKVFVVTPSPEEMYYHVNDGSFDADHWRNNPGSYASNFATTIAPYSHALVNCIYWDPRYARLLTKDDAQMLHENGQNRLLVVSDISCDVNGSIEFLDRTCTIAKPFFQYNPLTRLEECADIGERGITVMGTDILPAELPKESSDHFGSAVVKVLNELIATRSDDPSAASSNFIDLQSGKAPVLLSHACITTSKGALAPRYQYLDSFLQYNMEHRTTVEQSQHIDVLLNGHLFDSGLINTILDTAEHLGCGFNILNCRINRGGLAKDVAPTEKSTALVQFWGNSQADLSILESKIQLLTDLVDKADASMKVVDRSFSTSKNDDGISGTGDIPVESKKGGAAVVESQEQKKVLVLGAGRVSMSLVDLLGRTAEKHIQVASDNEDEAKGVAKIAERGSHVALDINNVKDLASLVHGKDVVISLLPATMHPAVAEECIRQKANLVTASYESPAMKEMNERAKDAGITILNEVGLDPGLDHMSAMKIIDDITSRGGTIRSFQSVCGGLPAPEAADNPLKYKFSWSPKGVIAASQNSARCRWHNEIVEVDGKDLMRSATPFADAWQGLELECLPNRDSLKYESIYGIDKAATLFRGTLRYRGFSSLMSVFQKMGLFESTPAKAASWDDTLKMMHAGSDSMDTFLLECADGDPIKAAAAKVALFEWKMLQADAAVAHPDSLVDSFCAVLEDHLKFEDGERDMVAMHTAIDASFDDGRPNEVHQSSLLVFGDSSMSAMCRTVGFPAAAAADLVLSGELKDHKGLVLPTDPRIYNSILTAVEKEGIVFEESVVTK</sequence>
<gene>
    <name evidence="5" type="ORF">SEMRO_43_G025980.1</name>
</gene>
<dbReference type="FunFam" id="3.40.50.720:FF:000072">
    <property type="entry name" value="Saccharopine dehydrogenase [NADP(+), L-glutamate-forming]"/>
    <property type="match status" value="1"/>
</dbReference>
<dbReference type="Pfam" id="PF04455">
    <property type="entry name" value="Saccharop_dh_N"/>
    <property type="match status" value="1"/>
</dbReference>
<keyword evidence="3" id="KW-0520">NAD</keyword>
<name>A0A9N8H2S9_9STRA</name>
<dbReference type="Pfam" id="PF05222">
    <property type="entry name" value="AlaDh_PNT_N"/>
    <property type="match status" value="1"/>
</dbReference>
<dbReference type="SUPFAM" id="SSF52283">
    <property type="entry name" value="Formate/glycerate dehydrogenase catalytic domain-like"/>
    <property type="match status" value="1"/>
</dbReference>
<feature type="domain" description="Alanine dehydrogenase/pyridine nucleotide transhydrogenase N-terminal" evidence="4">
    <location>
        <begin position="67"/>
        <end position="206"/>
    </location>
</feature>
<evidence type="ECO:0000256" key="2">
    <source>
        <dbReference type="ARBA" id="ARBA00023002"/>
    </source>
</evidence>
<dbReference type="InterPro" id="IPR043009">
    <property type="entry name" value="LOR/SDH_bifunc_enz_cons_dom_sf"/>
</dbReference>
<keyword evidence="1" id="KW-0521">NADP</keyword>
<dbReference type="PANTHER" id="PTHR11133:SF22">
    <property type="entry name" value="ALPHA-AMINOADIPIC SEMIALDEHYDE SYNTHASE, MITOCHONDRIAL"/>
    <property type="match status" value="1"/>
</dbReference>
<evidence type="ECO:0000313" key="6">
    <source>
        <dbReference type="Proteomes" id="UP001153069"/>
    </source>
</evidence>
<dbReference type="Gene3D" id="1.10.1870.10">
    <property type="entry name" value="Domain 3, Saccharopine reductase"/>
    <property type="match status" value="1"/>
</dbReference>
<dbReference type="InterPro" id="IPR005097">
    <property type="entry name" value="Sacchrp_dh_NADP-bd"/>
</dbReference>
<dbReference type="GO" id="GO:0004753">
    <property type="term" value="F:saccharopine dehydrogenase activity"/>
    <property type="evidence" value="ECO:0007669"/>
    <property type="project" value="TreeGrafter"/>
</dbReference>
<proteinExistence type="predicted"/>
<dbReference type="EMBL" id="CAICTM010000043">
    <property type="protein sequence ID" value="CAB9498671.1"/>
    <property type="molecule type" value="Genomic_DNA"/>
</dbReference>
<protein>
    <submittedName>
        <fullName evidence="5">Alpha-aminoadipic semialdehyde synthase, mitochondrial</fullName>
    </submittedName>
</protein>
<reference evidence="5" key="1">
    <citation type="submission" date="2020-06" db="EMBL/GenBank/DDBJ databases">
        <authorList>
            <consortium name="Plant Systems Biology data submission"/>
        </authorList>
    </citation>
    <scope>NUCLEOTIDE SEQUENCE</scope>
    <source>
        <strain evidence="5">D6</strain>
    </source>
</reference>
<evidence type="ECO:0000256" key="3">
    <source>
        <dbReference type="ARBA" id="ARBA00023027"/>
    </source>
</evidence>
<dbReference type="InterPro" id="IPR007886">
    <property type="entry name" value="AlaDH/PNT_N"/>
</dbReference>
<keyword evidence="2" id="KW-0560">Oxidoreductase</keyword>
<dbReference type="InterPro" id="IPR051168">
    <property type="entry name" value="AASS"/>
</dbReference>
<dbReference type="SUPFAM" id="SSF55347">
    <property type="entry name" value="Glyceraldehyde-3-phosphate dehydrogenase-like, C-terminal domain"/>
    <property type="match status" value="1"/>
</dbReference>
<keyword evidence="6" id="KW-1185">Reference proteome</keyword>
<dbReference type="Proteomes" id="UP001153069">
    <property type="component" value="Unassembled WGS sequence"/>
</dbReference>
<comment type="caution">
    <text evidence="5">The sequence shown here is derived from an EMBL/GenBank/DDBJ whole genome shotgun (WGS) entry which is preliminary data.</text>
</comment>
<dbReference type="FunFam" id="3.30.360.10:FF:000008">
    <property type="entry name" value="Alpha-aminoadipic semialdehyde synthase, mitochondrial"/>
    <property type="match status" value="1"/>
</dbReference>
<dbReference type="GO" id="GO:0019878">
    <property type="term" value="P:lysine biosynthetic process via aminoadipic acid"/>
    <property type="evidence" value="ECO:0007669"/>
    <property type="project" value="TreeGrafter"/>
</dbReference>
<dbReference type="SUPFAM" id="SSF51735">
    <property type="entry name" value="NAD(P)-binding Rossmann-fold domains"/>
    <property type="match status" value="1"/>
</dbReference>
<dbReference type="InterPro" id="IPR036291">
    <property type="entry name" value="NAD(P)-bd_dom_sf"/>
</dbReference>
<dbReference type="OrthoDB" id="10059875at2759"/>
<evidence type="ECO:0000313" key="5">
    <source>
        <dbReference type="EMBL" id="CAB9498671.1"/>
    </source>
</evidence>
<dbReference type="AlphaFoldDB" id="A0A9N8H2S9"/>
<dbReference type="SMART" id="SM01003">
    <property type="entry name" value="AlaDh_PNT_N"/>
    <property type="match status" value="1"/>
</dbReference>
<dbReference type="Gene3D" id="3.40.50.720">
    <property type="entry name" value="NAD(P)-binding Rossmann-like Domain"/>
    <property type="match status" value="3"/>
</dbReference>
<dbReference type="Gene3D" id="3.30.360.10">
    <property type="entry name" value="Dihydrodipicolinate Reductase, domain 2"/>
    <property type="match status" value="1"/>
</dbReference>
<dbReference type="Gene3D" id="3.30.70.2690">
    <property type="entry name" value="LOR/SDH bifunctional enzyme, conserved domain"/>
    <property type="match status" value="1"/>
</dbReference>
<dbReference type="Pfam" id="PF16653">
    <property type="entry name" value="Sacchrp_dh_C"/>
    <property type="match status" value="1"/>
</dbReference>
<organism evidence="5 6">
    <name type="scientific">Seminavis robusta</name>
    <dbReference type="NCBI Taxonomy" id="568900"/>
    <lineage>
        <taxon>Eukaryota</taxon>
        <taxon>Sar</taxon>
        <taxon>Stramenopiles</taxon>
        <taxon>Ochrophyta</taxon>
        <taxon>Bacillariophyta</taxon>
        <taxon>Bacillariophyceae</taxon>
        <taxon>Bacillariophycidae</taxon>
        <taxon>Naviculales</taxon>
        <taxon>Naviculaceae</taxon>
        <taxon>Seminavis</taxon>
    </lineage>
</organism>
<dbReference type="GO" id="GO:0005737">
    <property type="term" value="C:cytoplasm"/>
    <property type="evidence" value="ECO:0007669"/>
    <property type="project" value="TreeGrafter"/>
</dbReference>